<reference evidence="1" key="1">
    <citation type="submission" date="2020-08" db="EMBL/GenBank/DDBJ databases">
        <title>Multicomponent nature underlies the extraordinary mechanical properties of spider dragline silk.</title>
        <authorList>
            <person name="Kono N."/>
            <person name="Nakamura H."/>
            <person name="Mori M."/>
            <person name="Yoshida Y."/>
            <person name="Ohtoshi R."/>
            <person name="Malay A.D."/>
            <person name="Moran D.A.P."/>
            <person name="Tomita M."/>
            <person name="Numata K."/>
            <person name="Arakawa K."/>
        </authorList>
    </citation>
    <scope>NUCLEOTIDE SEQUENCE</scope>
</reference>
<accession>A0A8X6WW08</accession>
<gene>
    <name evidence="1" type="ORF">TNIN_93541</name>
</gene>
<dbReference type="AlphaFoldDB" id="A0A8X6WW08"/>
<sequence>MRITFLKSVLEQVHEGKYAENCRRLHFTGLLCPGIGNEHPLSSPISPSTFLASSVYCVSLCICLFCINCLHLHAFPQGVL</sequence>
<dbReference type="EMBL" id="BMAV01002668">
    <property type="protein sequence ID" value="GFY41770.1"/>
    <property type="molecule type" value="Genomic_DNA"/>
</dbReference>
<name>A0A8X6WW08_9ARAC</name>
<comment type="caution">
    <text evidence="1">The sequence shown here is derived from an EMBL/GenBank/DDBJ whole genome shotgun (WGS) entry which is preliminary data.</text>
</comment>
<evidence type="ECO:0000313" key="2">
    <source>
        <dbReference type="Proteomes" id="UP000886998"/>
    </source>
</evidence>
<protein>
    <submittedName>
        <fullName evidence="1">Uncharacterized protein</fullName>
    </submittedName>
</protein>
<dbReference type="Proteomes" id="UP000886998">
    <property type="component" value="Unassembled WGS sequence"/>
</dbReference>
<proteinExistence type="predicted"/>
<organism evidence="1 2">
    <name type="scientific">Trichonephila inaurata madagascariensis</name>
    <dbReference type="NCBI Taxonomy" id="2747483"/>
    <lineage>
        <taxon>Eukaryota</taxon>
        <taxon>Metazoa</taxon>
        <taxon>Ecdysozoa</taxon>
        <taxon>Arthropoda</taxon>
        <taxon>Chelicerata</taxon>
        <taxon>Arachnida</taxon>
        <taxon>Araneae</taxon>
        <taxon>Araneomorphae</taxon>
        <taxon>Entelegynae</taxon>
        <taxon>Araneoidea</taxon>
        <taxon>Nephilidae</taxon>
        <taxon>Trichonephila</taxon>
        <taxon>Trichonephila inaurata</taxon>
    </lineage>
</organism>
<keyword evidence="2" id="KW-1185">Reference proteome</keyword>
<evidence type="ECO:0000313" key="1">
    <source>
        <dbReference type="EMBL" id="GFY41770.1"/>
    </source>
</evidence>